<keyword evidence="4 7" id="KW-0805">Transcription regulation</keyword>
<dbReference type="EMBL" id="CP011021">
    <property type="protein sequence ID" value="AKA49792.1"/>
    <property type="molecule type" value="Genomic_DNA"/>
</dbReference>
<dbReference type="SUPFAM" id="SSF89447">
    <property type="entry name" value="AbrB/MazE/MraZ-like"/>
    <property type="match status" value="1"/>
</dbReference>
<organism evidence="12">
    <name type="scientific">Mycoplasmopsis gallinacea</name>
    <dbReference type="NCBI Taxonomy" id="29556"/>
    <lineage>
        <taxon>Bacteria</taxon>
        <taxon>Bacillati</taxon>
        <taxon>Mycoplasmatota</taxon>
        <taxon>Mycoplasmoidales</taxon>
        <taxon>Metamycoplasmataceae</taxon>
        <taxon>Mycoplasmopsis</taxon>
    </lineage>
</organism>
<dbReference type="InterPro" id="IPR003444">
    <property type="entry name" value="MraZ"/>
</dbReference>
<dbReference type="OrthoDB" id="9807753at2"/>
<keyword evidence="3" id="KW-0677">Repeat</keyword>
<evidence type="ECO:0000256" key="2">
    <source>
        <dbReference type="ARBA" id="ARBA00022490"/>
    </source>
</evidence>
<dbReference type="CDD" id="cd16320">
    <property type="entry name" value="MraZ_N"/>
    <property type="match status" value="1"/>
</dbReference>
<evidence type="ECO:0000256" key="1">
    <source>
        <dbReference type="ARBA" id="ARBA00013860"/>
    </source>
</evidence>
<keyword evidence="6 7" id="KW-0804">Transcription</keyword>
<feature type="domain" description="SpoVT-AbrB" evidence="8">
    <location>
        <begin position="4"/>
        <end position="46"/>
    </location>
</feature>
<evidence type="ECO:0000256" key="4">
    <source>
        <dbReference type="ARBA" id="ARBA00023015"/>
    </source>
</evidence>
<reference evidence="10 14" key="3">
    <citation type="submission" date="2019-12" db="EMBL/GenBank/DDBJ databases">
        <title>Sequencing and analysis of the whole genome of Mycoplasma gallinaceum strain Peacock20181011.</title>
        <authorList>
            <person name="Liu X."/>
            <person name="Qin Z."/>
            <person name="Xu H."/>
        </authorList>
    </citation>
    <scope>NUCLEOTIDE SEQUENCE [LARGE SCALE GENOMIC DNA]</scope>
    <source>
        <strain evidence="10 14">Peacock20181011</strain>
    </source>
</reference>
<dbReference type="PANTHER" id="PTHR34701:SF1">
    <property type="entry name" value="TRANSCRIPTIONAL REGULATOR MRAZ"/>
    <property type="match status" value="1"/>
</dbReference>
<evidence type="ECO:0000259" key="8">
    <source>
        <dbReference type="PROSITE" id="PS51740"/>
    </source>
</evidence>
<dbReference type="InterPro" id="IPR035642">
    <property type="entry name" value="MraZ_N"/>
</dbReference>
<evidence type="ECO:0000313" key="12">
    <source>
        <dbReference type="Proteomes" id="UP000032722"/>
    </source>
</evidence>
<comment type="similarity">
    <text evidence="7">Belongs to the MraZ family.</text>
</comment>
<dbReference type="Proteomes" id="UP000503310">
    <property type="component" value="Chromosome"/>
</dbReference>
<dbReference type="GO" id="GO:0005737">
    <property type="term" value="C:cytoplasm"/>
    <property type="evidence" value="ECO:0007669"/>
    <property type="project" value="UniProtKB-UniRule"/>
</dbReference>
<dbReference type="CDD" id="cd16321">
    <property type="entry name" value="MraZ_C"/>
    <property type="match status" value="1"/>
</dbReference>
<dbReference type="Proteomes" id="UP000032722">
    <property type="component" value="Chromosome"/>
</dbReference>
<dbReference type="InterPro" id="IPR020603">
    <property type="entry name" value="MraZ_dom"/>
</dbReference>
<evidence type="ECO:0000313" key="10">
    <source>
        <dbReference type="EMBL" id="QIW62384.1"/>
    </source>
</evidence>
<keyword evidence="9" id="KW-0132">Cell division</keyword>
<dbReference type="PROSITE" id="PS51740">
    <property type="entry name" value="SPOVT_ABRB"/>
    <property type="match status" value="2"/>
</dbReference>
<keyword evidence="13" id="KW-1185">Reference proteome</keyword>
<comment type="subcellular location">
    <subcellularLocation>
        <location evidence="7">Cytoplasm</location>
        <location evidence="7">Nucleoid</location>
    </subcellularLocation>
</comment>
<dbReference type="EMBL" id="LR214950">
    <property type="protein sequence ID" value="VEU59003.1"/>
    <property type="molecule type" value="Genomic_DNA"/>
</dbReference>
<evidence type="ECO:0000313" key="9">
    <source>
        <dbReference type="EMBL" id="AKA49792.1"/>
    </source>
</evidence>
<dbReference type="GO" id="GO:0051301">
    <property type="term" value="P:cell division"/>
    <property type="evidence" value="ECO:0007669"/>
    <property type="project" value="UniProtKB-KW"/>
</dbReference>
<dbReference type="GO" id="GO:0003700">
    <property type="term" value="F:DNA-binding transcription factor activity"/>
    <property type="evidence" value="ECO:0007669"/>
    <property type="project" value="UniProtKB-UniRule"/>
</dbReference>
<gene>
    <name evidence="7 10" type="primary">mraZ</name>
    <name evidence="10" type="ORF">GOQ20_03040</name>
    <name evidence="11" type="ORF">NCTC10183_00795</name>
    <name evidence="9" type="ORF">VO56_00680</name>
</gene>
<dbReference type="GO" id="GO:0009295">
    <property type="term" value="C:nucleoid"/>
    <property type="evidence" value="ECO:0007669"/>
    <property type="project" value="UniProtKB-SubCell"/>
</dbReference>
<dbReference type="Gene3D" id="3.40.1550.20">
    <property type="entry name" value="Transcriptional regulator MraZ domain"/>
    <property type="match status" value="1"/>
</dbReference>
<dbReference type="AlphaFoldDB" id="A0A0D5ZJ87"/>
<feature type="domain" description="SpoVT-AbrB" evidence="8">
    <location>
        <begin position="75"/>
        <end position="118"/>
    </location>
</feature>
<dbReference type="GO" id="GO:0000976">
    <property type="term" value="F:transcription cis-regulatory region binding"/>
    <property type="evidence" value="ECO:0007669"/>
    <property type="project" value="TreeGrafter"/>
</dbReference>
<dbReference type="InterPro" id="IPR035644">
    <property type="entry name" value="MraZ_C"/>
</dbReference>
<keyword evidence="5 7" id="KW-0238">DNA-binding</keyword>
<dbReference type="STRING" id="29556.VO56_00680"/>
<keyword evidence="2 7" id="KW-0963">Cytoplasm</keyword>
<dbReference type="RefSeq" id="WP_129620612.1">
    <property type="nucleotide sequence ID" value="NZ_CP047225.1"/>
</dbReference>
<evidence type="ECO:0000313" key="14">
    <source>
        <dbReference type="Proteomes" id="UP000503310"/>
    </source>
</evidence>
<reference evidence="9 12" key="1">
    <citation type="journal article" date="2015" name="Genome Announc.">
        <title>Complete Genome Sequence of Mycoplasma meleagridis, a Possible Emerging Pathogen in Chickens.</title>
        <authorList>
            <person name="Abolnik C."/>
        </authorList>
    </citation>
    <scope>NUCLEOTIDE SEQUENCE [LARGE SCALE GENOMIC DNA]</scope>
    <source>
        <strain evidence="9 12">B2096 8B</strain>
    </source>
</reference>
<dbReference type="InterPro" id="IPR037914">
    <property type="entry name" value="SpoVT-AbrB_sf"/>
</dbReference>
<dbReference type="InterPro" id="IPR038619">
    <property type="entry name" value="MraZ_sf"/>
</dbReference>
<reference evidence="11 13" key="2">
    <citation type="submission" date="2019-01" db="EMBL/GenBank/DDBJ databases">
        <authorList>
            <consortium name="Pathogen Informatics"/>
        </authorList>
    </citation>
    <scope>NUCLEOTIDE SEQUENCE [LARGE SCALE GENOMIC DNA]</scope>
    <source>
        <strain evidence="11 13">NCTC10183</strain>
    </source>
</reference>
<evidence type="ECO:0000256" key="5">
    <source>
        <dbReference type="ARBA" id="ARBA00023125"/>
    </source>
</evidence>
<evidence type="ECO:0000256" key="7">
    <source>
        <dbReference type="HAMAP-Rule" id="MF_01008"/>
    </source>
</evidence>
<evidence type="ECO:0000256" key="6">
    <source>
        <dbReference type="ARBA" id="ARBA00023163"/>
    </source>
</evidence>
<sequence>MFGRHNRNLDDKYRVVLPSPFKEELGEKFYLTIGLDKNVEIRSQDVFNQYINILNGKSEFDKNVRILKRFILGNTFEIELDKQGRISLPKHIIDSLALKKEVVFIGTGSIVELWSKEVLEEHESSISNDELSNIAQLLSQQ</sequence>
<dbReference type="PATRIC" id="fig|29556.3.peg.134"/>
<dbReference type="PANTHER" id="PTHR34701">
    <property type="entry name" value="TRANSCRIPTIONAL REGULATOR MRAZ"/>
    <property type="match status" value="1"/>
</dbReference>
<accession>A0A0D5ZJ87</accession>
<evidence type="ECO:0000256" key="3">
    <source>
        <dbReference type="ARBA" id="ARBA00022737"/>
    </source>
</evidence>
<dbReference type="Pfam" id="PF02381">
    <property type="entry name" value="MraZ"/>
    <property type="match status" value="2"/>
</dbReference>
<dbReference type="InterPro" id="IPR007159">
    <property type="entry name" value="SpoVT-AbrB_dom"/>
</dbReference>
<keyword evidence="9" id="KW-0131">Cell cycle</keyword>
<evidence type="ECO:0000313" key="11">
    <source>
        <dbReference type="EMBL" id="VEU59003.1"/>
    </source>
</evidence>
<dbReference type="KEGG" id="mgb:VO56_00680"/>
<dbReference type="Proteomes" id="UP000290568">
    <property type="component" value="Chromosome"/>
</dbReference>
<dbReference type="HOGENOM" id="CLU_107907_0_0_14"/>
<name>A0A0D5ZJ87_9BACT</name>
<proteinExistence type="inferred from homology"/>
<dbReference type="HAMAP" id="MF_01008">
    <property type="entry name" value="MraZ"/>
    <property type="match status" value="1"/>
</dbReference>
<comment type="subunit">
    <text evidence="7">Forms oligomers.</text>
</comment>
<dbReference type="GO" id="GO:2000143">
    <property type="term" value="P:negative regulation of DNA-templated transcription initiation"/>
    <property type="evidence" value="ECO:0007669"/>
    <property type="project" value="TreeGrafter"/>
</dbReference>
<dbReference type="EMBL" id="CP047225">
    <property type="protein sequence ID" value="QIW62384.1"/>
    <property type="molecule type" value="Genomic_DNA"/>
</dbReference>
<protein>
    <recommendedName>
        <fullName evidence="1 7">Transcriptional regulator MraZ</fullName>
    </recommendedName>
</protein>
<evidence type="ECO:0000313" key="13">
    <source>
        <dbReference type="Proteomes" id="UP000290568"/>
    </source>
</evidence>